<protein>
    <submittedName>
        <fullName evidence="1">Phage head-tail joining protein</fullName>
    </submittedName>
</protein>
<dbReference type="InterPro" id="IPR008767">
    <property type="entry name" value="Phage_SPP1_head-tail_adaptor"/>
</dbReference>
<evidence type="ECO:0000313" key="2">
    <source>
        <dbReference type="Proteomes" id="UP000316095"/>
    </source>
</evidence>
<reference evidence="1 2" key="1">
    <citation type="submission" date="2019-02" db="EMBL/GenBank/DDBJ databases">
        <title>Deep-cultivation of Planctomycetes and their phenomic and genomic characterization uncovers novel biology.</title>
        <authorList>
            <person name="Wiegand S."/>
            <person name="Jogler M."/>
            <person name="Boedeker C."/>
            <person name="Pinto D."/>
            <person name="Vollmers J."/>
            <person name="Rivas-Marin E."/>
            <person name="Kohn T."/>
            <person name="Peeters S.H."/>
            <person name="Heuer A."/>
            <person name="Rast P."/>
            <person name="Oberbeckmann S."/>
            <person name="Bunk B."/>
            <person name="Jeske O."/>
            <person name="Meyerdierks A."/>
            <person name="Storesund J.E."/>
            <person name="Kallscheuer N."/>
            <person name="Luecker S."/>
            <person name="Lage O.M."/>
            <person name="Pohl T."/>
            <person name="Merkel B.J."/>
            <person name="Hornburger P."/>
            <person name="Mueller R.-W."/>
            <person name="Bruemmer F."/>
            <person name="Labrenz M."/>
            <person name="Spormann A.M."/>
            <person name="Op Den Camp H."/>
            <person name="Overmann J."/>
            <person name="Amann R."/>
            <person name="Jetten M.S.M."/>
            <person name="Mascher T."/>
            <person name="Medema M.H."/>
            <person name="Devos D.P."/>
            <person name="Kaster A.-K."/>
            <person name="Ovreas L."/>
            <person name="Rohde M."/>
            <person name="Galperin M.Y."/>
            <person name="Jogler C."/>
        </authorList>
    </citation>
    <scope>NUCLEOTIDE SEQUENCE [LARGE SCALE GENOMIC DNA]</scope>
    <source>
        <strain evidence="1 2">Pan54</strain>
    </source>
</reference>
<organism evidence="1 2">
    <name type="scientific">Rubinisphaera italica</name>
    <dbReference type="NCBI Taxonomy" id="2527969"/>
    <lineage>
        <taxon>Bacteria</taxon>
        <taxon>Pseudomonadati</taxon>
        <taxon>Planctomycetota</taxon>
        <taxon>Planctomycetia</taxon>
        <taxon>Planctomycetales</taxon>
        <taxon>Planctomycetaceae</taxon>
        <taxon>Rubinisphaera</taxon>
    </lineage>
</organism>
<proteinExistence type="predicted"/>
<dbReference type="Gene3D" id="2.40.10.270">
    <property type="entry name" value="Bacteriophage SPP1 head-tail adaptor protein"/>
    <property type="match status" value="1"/>
</dbReference>
<dbReference type="Proteomes" id="UP000316095">
    <property type="component" value="Unassembled WGS sequence"/>
</dbReference>
<comment type="caution">
    <text evidence="1">The sequence shown here is derived from an EMBL/GenBank/DDBJ whole genome shotgun (WGS) entry which is preliminary data.</text>
</comment>
<dbReference type="Pfam" id="PF05521">
    <property type="entry name" value="Phage_HCP"/>
    <property type="match status" value="1"/>
</dbReference>
<dbReference type="InterPro" id="IPR038666">
    <property type="entry name" value="SSP1_head-tail_sf"/>
</dbReference>
<dbReference type="RefSeq" id="WP_165441950.1">
    <property type="nucleotide sequence ID" value="NZ_SJPG01000001.1"/>
</dbReference>
<evidence type="ECO:0000313" key="1">
    <source>
        <dbReference type="EMBL" id="TWT64242.1"/>
    </source>
</evidence>
<accession>A0A5C5XR93</accession>
<dbReference type="EMBL" id="SJPG01000001">
    <property type="protein sequence ID" value="TWT64242.1"/>
    <property type="molecule type" value="Genomic_DNA"/>
</dbReference>
<keyword evidence="2" id="KW-1185">Reference proteome</keyword>
<dbReference type="NCBIfam" id="TIGR01563">
    <property type="entry name" value="gp16_SPP1"/>
    <property type="match status" value="1"/>
</dbReference>
<dbReference type="AlphaFoldDB" id="A0A5C5XR93"/>
<name>A0A5C5XR93_9PLAN</name>
<gene>
    <name evidence="1" type="ORF">Pan54_50030</name>
</gene>
<sequence>MASGKYRNRITIERVTREQNEYGESVESWSTLMTLQAAVIPVSAKETIENQQQKEQITHTIYVRYSSDIADLNTDDRVLFGTKILNLSSVINVGGRNREYQCTAIEVVN</sequence>